<dbReference type="OrthoDB" id="10255343at2759"/>
<dbReference type="InterPro" id="IPR008979">
    <property type="entry name" value="Galactose-bd-like_sf"/>
</dbReference>
<evidence type="ECO:0000256" key="1">
    <source>
        <dbReference type="SAM" id="MobiDB-lite"/>
    </source>
</evidence>
<sequence length="1956" mass="222609">MSSSEGFIVAPTELIVHNLCKKSDNTIEGLLDESGDYGCSTDFINKPCVELKFDRVYQFTTLECTSNKKYYDDQQRLKGVDIYCRSNESDPWKEIYSFREGHGIQKVQLGCAARYFKFDKFGTHHVAFGRLWLRASDAPAVNIKTKTGEIVQVSNVQEVTVAENLDEPPYTEGEISVIAPSKLVLSTKDSWGNNTIEGLLDETGKHGACTSNGLKQNIVLTFDRVYLFTLLEFKTNRLGEINQYGLLQDTLIEYKQFESQEWIPLREISKSDIKLNPESTFIHFDTPVKARTFRFTKLGNGFVQLFFGMLKLFAYHPYTEIKTLSGVVSRYVSPSSVVSEPVVTQPATTTPVVSQQQTVTPVVTQTPPVAVSQDEPKYTSGEVSVIAPVELKMSGKDSWGDNTIEGLLDDSGKFGACTTNGSSEIRLIFDQVYLFTFLEFKACKLGEGNQTYYLQDSTIEYKVKESDEWTKLKTLEKSDIKFNPELNTINFTTPIKAKYWRFFKQWTHLFYGMLRMYGYAPYIAHKTKSGTVQPYVPGSSQPVVTSTPVVQQTTTTPVVSQPVTSTPVVTQTPVVSTPQPQVVQQPVVAQQVVVPTVSDEPKFTSGDINCIPPLEMKQSSKDSWGDNTLEGLFDDSGKLGVCTGNNSNQFIEIKYGAVYLFTYMEFKTSKLGESMQLSSLDNVKIEYKVKESDSWTLAVQLKRSEIKTNPQVNTIQFNTPIKARYWRFFKEDRDYLFFGMIRLFGYCDYVPIQTKSGIILSVKEALAQWEPKYTGPEINLIPIKKLNSKGESRRENTLEGLLDDTGDFGYVTTSNHKEIEFEYEHVYLFTHFEYMTLTTVSNPVYYLKDTKIEYKLKDSETWTLLTTIEENQIQITPLVNTITLPQPIKAKYLRLVAYSSCIEIGMFRAFGYSPFVPIETKSGPILPPELIEEQLKDPFPGCDQINLIKPHAMYHSTNRRTKTDPKVIDDLLRSDGKPGFATNDGTSSFIEVAFERVYNFRVLAFREHPNGKQFEKVDGWGRTQTSSIVGVSLEYKMRSRDPWVTLQHITEIKTSVQGVLMVDFGECGHRARYFRFVQTPHSGLTGTLAVGMLKFYAMAPVQNFKIGNADYSGEVKIETIRNDHSDIPKLAPANLVDPIYTESTCPDVNVVAPIKLYSSKNNNRANNTIEGIIDDSGVAGCAIGQSVHNYMVLEFEAVHLFKYLEFKKQKTIKFDDELRHRLNLYYKVQEGDAWTKVDTFDQKYYHWPKLNIWKFNGDEGITARFWKFERICGDFSFGMLQFFAVAPFVPYNTTKGLLLSRDQQEAIHMTPYRGSEINCLVPNDMMIGREDDETKTPKQATKFNTYDRAENNQKGILDDSAEYGICSPFGTLILSYTNIHFFKYIEYYTHALYNEKTQTNFCSDIRVYYRIRETEPWISFDKTIEESKPYPYLNRFEIDESSTGFKARYWKFETSNLLLLGTFRVYGFGEFVPAETRTGALLPVNGDIKKYKLQEKLKNIEAHNKLIELHEQTKYCKVCLEDLEENVDSLMDCKTCGVGLCERDAKVHKKKNPTHEISERVALQPLADEPEEEETHHGCASHNAKPTNIKDLQGLEKYYSKVIQEKFTPVTEGMGPLKQLVNDRSLLVDPVAVGSSSISIVLPDCATSKNLSERSSYTSIAIVGSRKEIILELINLRFTNKLNSPISITSMKLEYLDHDGTTWKAFGGVEAAYWEAATVATATSTNFGRDVEFVVRKSETQGQYVWGKTINLSSGSTSKEYLIKAAVDYQGICPKSYRALHMTPYDLPYPCTFRFSFTDSLNQSKSMEIVYMTPELSGIVTPQEFKTKSYLRDNDFFDECSDIINREQSFVGVKLDSGNEGIVLFNSGIKEGEAKKTYDLGQLRFRFEHSNMEETLLWEGNGDYCKAKFYLLCDPELYYRGYCIKVVAHTLTASNSIVRYYPLYEFIQQCKPLSIN</sequence>
<dbReference type="GeneID" id="8850621"/>
<evidence type="ECO:0000313" key="3">
    <source>
        <dbReference type="Proteomes" id="UP000006671"/>
    </source>
</evidence>
<dbReference type="VEuPathDB" id="AmoebaDB:NAEGRDRAFT_57797"/>
<dbReference type="SUPFAM" id="SSF49785">
    <property type="entry name" value="Galactose-binding domain-like"/>
    <property type="match status" value="1"/>
</dbReference>
<dbReference type="OMA" id="KDSWGDN"/>
<protein>
    <submittedName>
        <fullName evidence="2">Coagulation factor 5/8 type, C-terminal domain-containing protein</fullName>
    </submittedName>
</protein>
<dbReference type="Proteomes" id="UP000006671">
    <property type="component" value="Unassembled WGS sequence"/>
</dbReference>
<dbReference type="EMBL" id="GG738863">
    <property type="protein sequence ID" value="EFC45420.1"/>
    <property type="molecule type" value="Genomic_DNA"/>
</dbReference>
<feature type="region of interest" description="Disordered" evidence="1">
    <location>
        <begin position="1567"/>
        <end position="1586"/>
    </location>
</feature>
<evidence type="ECO:0000313" key="2">
    <source>
        <dbReference type="EMBL" id="EFC45420.1"/>
    </source>
</evidence>
<dbReference type="InParanoid" id="D2VCI0"/>
<gene>
    <name evidence="2" type="ORF">NAEGRDRAFT_57797</name>
</gene>
<keyword evidence="3" id="KW-1185">Reference proteome</keyword>
<accession>D2VCI0</accession>
<proteinExistence type="predicted"/>
<dbReference type="Gene3D" id="2.60.120.260">
    <property type="entry name" value="Galactose-binding domain-like"/>
    <property type="match status" value="2"/>
</dbReference>
<organism evidence="3">
    <name type="scientific">Naegleria gruberi</name>
    <name type="common">Amoeba</name>
    <dbReference type="NCBI Taxonomy" id="5762"/>
    <lineage>
        <taxon>Eukaryota</taxon>
        <taxon>Discoba</taxon>
        <taxon>Heterolobosea</taxon>
        <taxon>Tetramitia</taxon>
        <taxon>Eutetramitia</taxon>
        <taxon>Vahlkampfiidae</taxon>
        <taxon>Naegleria</taxon>
    </lineage>
</organism>
<name>D2VCI0_NAEGR</name>
<dbReference type="KEGG" id="ngr:NAEGRDRAFT_57797"/>
<reference evidence="2 3" key="1">
    <citation type="journal article" date="2010" name="Cell">
        <title>The genome of Naegleria gruberi illuminates early eukaryotic versatility.</title>
        <authorList>
            <person name="Fritz-Laylin L.K."/>
            <person name="Prochnik S.E."/>
            <person name="Ginger M.L."/>
            <person name="Dacks J.B."/>
            <person name="Carpenter M.L."/>
            <person name="Field M.C."/>
            <person name="Kuo A."/>
            <person name="Paredez A."/>
            <person name="Chapman J."/>
            <person name="Pham J."/>
            <person name="Shu S."/>
            <person name="Neupane R."/>
            <person name="Cipriano M."/>
            <person name="Mancuso J."/>
            <person name="Tu H."/>
            <person name="Salamov A."/>
            <person name="Lindquist E."/>
            <person name="Shapiro H."/>
            <person name="Lucas S."/>
            <person name="Grigoriev I.V."/>
            <person name="Cande W.Z."/>
            <person name="Fulton C."/>
            <person name="Rokhsar D.S."/>
            <person name="Dawson S.C."/>
        </authorList>
    </citation>
    <scope>NUCLEOTIDE SEQUENCE [LARGE SCALE GENOMIC DNA]</scope>
    <source>
        <strain evidence="2 3">NEG-M</strain>
    </source>
</reference>
<dbReference type="RefSeq" id="XP_002678164.1">
    <property type="nucleotide sequence ID" value="XM_002678118.1"/>
</dbReference>